<organism evidence="1 2">
    <name type="scientific">Dictyocaulus viviparus</name>
    <name type="common">Bovine lungworm</name>
    <dbReference type="NCBI Taxonomy" id="29172"/>
    <lineage>
        <taxon>Eukaryota</taxon>
        <taxon>Metazoa</taxon>
        <taxon>Ecdysozoa</taxon>
        <taxon>Nematoda</taxon>
        <taxon>Chromadorea</taxon>
        <taxon>Rhabditida</taxon>
        <taxon>Rhabditina</taxon>
        <taxon>Rhabditomorpha</taxon>
        <taxon>Strongyloidea</taxon>
        <taxon>Metastrongylidae</taxon>
        <taxon>Dictyocaulus</taxon>
    </lineage>
</organism>
<proteinExistence type="predicted"/>
<dbReference type="EMBL" id="KN716304">
    <property type="protein sequence ID" value="KJH47515.1"/>
    <property type="molecule type" value="Genomic_DNA"/>
</dbReference>
<reference evidence="1 2" key="1">
    <citation type="submission" date="2013-11" db="EMBL/GenBank/DDBJ databases">
        <title>Draft genome of the bovine lungworm Dictyocaulus viviparus.</title>
        <authorList>
            <person name="Mitreva M."/>
        </authorList>
    </citation>
    <scope>NUCLEOTIDE SEQUENCE [LARGE SCALE GENOMIC DNA]</scope>
    <source>
        <strain evidence="1 2">HannoverDv2000</strain>
    </source>
</reference>
<accession>A0A0D8XSK2</accession>
<evidence type="ECO:0000313" key="1">
    <source>
        <dbReference type="EMBL" id="KJH47515.1"/>
    </source>
</evidence>
<protein>
    <submittedName>
        <fullName evidence="1">Uncharacterized protein</fullName>
    </submittedName>
</protein>
<name>A0A0D8XSK2_DICVI</name>
<evidence type="ECO:0000313" key="2">
    <source>
        <dbReference type="Proteomes" id="UP000053766"/>
    </source>
</evidence>
<reference evidence="2" key="2">
    <citation type="journal article" date="2016" name="Sci. Rep.">
        <title>Dictyocaulus viviparus genome, variome and transcriptome elucidate lungworm biology and support future intervention.</title>
        <authorList>
            <person name="McNulty S.N."/>
            <person name="Strube C."/>
            <person name="Rosa B.A."/>
            <person name="Martin J.C."/>
            <person name="Tyagi R."/>
            <person name="Choi Y.J."/>
            <person name="Wang Q."/>
            <person name="Hallsworth Pepin K."/>
            <person name="Zhang X."/>
            <person name="Ozersky P."/>
            <person name="Wilson R.K."/>
            <person name="Sternberg P.W."/>
            <person name="Gasser R.B."/>
            <person name="Mitreva M."/>
        </authorList>
    </citation>
    <scope>NUCLEOTIDE SEQUENCE [LARGE SCALE GENOMIC DNA]</scope>
    <source>
        <strain evidence="2">HannoverDv2000</strain>
    </source>
</reference>
<sequence>MYSIYDPKDQQLATTIITIASDGDHDGDGGGCDGDRDDASGINFEFISTQQKIIVTVNSASILQPTFFNL</sequence>
<dbReference type="AlphaFoldDB" id="A0A0D8XSK2"/>
<keyword evidence="2" id="KW-1185">Reference proteome</keyword>
<gene>
    <name evidence="1" type="ORF">DICVIV_06402</name>
</gene>
<dbReference type="Proteomes" id="UP000053766">
    <property type="component" value="Unassembled WGS sequence"/>
</dbReference>